<keyword evidence="6 19" id="KW-0812">Transmembrane</keyword>
<dbReference type="InterPro" id="IPR050726">
    <property type="entry name" value="mGluR"/>
</dbReference>
<evidence type="ECO:0000256" key="19">
    <source>
        <dbReference type="SAM" id="Phobius"/>
    </source>
</evidence>
<dbReference type="FunFam" id="2.10.50.30:FF:000001">
    <property type="entry name" value="metabotropic glutamate receptor 1"/>
    <property type="match status" value="1"/>
</dbReference>
<keyword evidence="8" id="KW-0547">Nucleotide-binding</keyword>
<dbReference type="CDD" id="cd06374">
    <property type="entry name" value="PBP1_mGluR_groupI"/>
    <property type="match status" value="1"/>
</dbReference>
<dbReference type="FunFam" id="3.40.50.2300:FF:000243">
    <property type="entry name" value="Metabotropic glutamate receptor 5"/>
    <property type="match status" value="1"/>
</dbReference>
<dbReference type="InterPro" id="IPR019588">
    <property type="entry name" value="Metabotropic_Glu_rcpt_Homer-bd"/>
</dbReference>
<dbReference type="InterPro" id="IPR000337">
    <property type="entry name" value="GPCR_3"/>
</dbReference>
<evidence type="ECO:0000256" key="4">
    <source>
        <dbReference type="ARBA" id="ARBA00022481"/>
    </source>
</evidence>
<feature type="transmembrane region" description="Helical" evidence="19">
    <location>
        <begin position="878"/>
        <end position="900"/>
    </location>
</feature>
<evidence type="ECO:0000256" key="5">
    <source>
        <dbReference type="ARBA" id="ARBA00022553"/>
    </source>
</evidence>
<dbReference type="Pfam" id="PF00078">
    <property type="entry name" value="RVT_1"/>
    <property type="match status" value="1"/>
</dbReference>
<sequence length="1995" mass="226466">VFVARILELARPRHGRVVKAAPGATPPPPARLKMREIPPLLVTLLLLPTLAPRALAGSRERSAVSRAAARSVARMDGDVILGALFSVHHQPSTERVAERKCGDVREQYGIQRVEATFYTLDRINADPNLLPNVTLGCEIRDSCWHSSVALEQSIEFIRDSLISIRDESKEGSKWCVDGTPSTHPSKKPIAGVIGPGSSSVAIQVQNLLQLFNIPQIAYSATSIDLSDKTLFKYFLRVVPSDTLQARAMLDIVKHYNWTYVSAVHTEGKKKKPQISLKDMDLHFEFCNYGESGMEAFKELAAEEGLCIAHSDKIYSNAGEKHFDRLLRKLRERLPKARVVVCFCEGMTVRGLLMAMRRRGVSGEFLLIGSCEVGPVEDYLQDLKDLLLTSWCQIPQHTFRDLVESMPQWVSDGWADRDEVVEGFEQEADGGITMKLQTEEVKSFNEYFLKLRLDTNTRNPWFAEFWQYRFQCRIPGHPQENHNYQKICTGNESLKDNYVQDSKMGFVINAIYAMAHGLHDMHRDLCPDNEGLCEAMDPIDGSRLLDYLLKTSFTGISGEEVYFDENGDSPGRYDIMNLQYVEELGRYDYINVGSWHEGLLSIDDYKLMTNRSEMVRSVCSEPCSKGQIKVIRKGEVSCCWICTTCKDNEYVQDEFTCKACDLGWWPDNELAGCQTLPLKCLEWGSVESIVAVVFSCLGILVTLFVTFIFIQYRDTPVVKSSSRELCYIILAGIFLGYICPFTLIARPTVISCYLQRLLVGLSSAMCYSALVTKTNRIARILAGSKKKICTRKPRFMSAWAQVVIAFILIGLQLTLEVVLIVLEPPEPIKSYPSIREAYLICNTSNLGMVAPLGYNGLLILSCTYYAFKTRNVPANFNEAKYIAFTMYTTCIIWLAFVPIYFGSNYKIITTSFSVSLSVTVALGCMFTPKMYIIIAKPERNVRSAFTTSDVVRMHVGDGKAAAACPSNSFLNMFRRKKNNANSSNTNPNGKSVSWSESGARPQGRGSSVFHRLSVHVRRQAVGQSQTAVIRPLTNASQPLHPEYDPGLDTDHNGSQPNTKVLYNLNEEGDEACRSPCNVQGTTPHRKESASYSPAHLMGLTSDHLDGGQVDTLSSNVRAFDEMLGNRLSPAYNPLSNQLPLPLQGEMLSEDGSEMEALDLIHGFLYDSTVQEEAEEEEDEEEEGAGQEELAQSKLTLLTPPSPFRDSLHSGRSIPGSPALENEPNASQEVTYAPRQSSFTLNGKRWSVELFCFRWKSSTDRMAGGSVSECKEYLFKVLVIGELGVGKTSVIKRYVHQLFSQHYRATIGVDFALKVLNWDSKTLVRLQLWDIAEEGQEIFLTTITSGFSLDINVRGCELEEKERFWRELDEVMESIPTGERVVIGADFNGHVGEGNRGDEEVMGKFGVRERNLEGQMVVLPDDWETTAEVIRETGRKVLGVSSGRRKEDKETWWWNEEVQDSVQRKRLAKKKWDMDRTEENRQEYKELQCRVKREVSKAKQKAYDELYTRLDTREGQKDLYRLARQRDRDGKDVQQVRVIKDRDGRVLTSEESVQRRWKEYFEELMNEENEREKRVEGVNSVEQKVDKIRKDEVRKALKRMKSGKAVGPDDIPVEVWKCLGEAAVEFLTSLFNRVLESERMPEEWRRSVLVPIFKNKGDVQSCSNYRGIKLMSHTMKLWERVVEARLRKVVEICEQQYGFMPRKSTTDAIFALRILMEKYRDGQRELHCVFVDLEKAYDRVPREELWYCMRKSGVAEKYVRVVQDMYERSRTVVRCAVGQTEEFNVKVGLHQGSALSPFLFAIVMDQLSEEVRQESPWTMMFADDIVICSESREQVEENLERWRFVPERRGMKVSRSQERFGNMTRVYYKEAVGAFVVFDVTRSSTFEAVSKWKHDLDSKVKLANGNPIPSVLLANKCDQKKDGSNNATLMDNFCKEAGFLGWFETSAKDNINVDEAARFLVEHILLNDKGVPYEESNGDRIKLDQEAVLAESKSGCC</sequence>
<feature type="region of interest" description="Disordered" evidence="18">
    <location>
        <begin position="1204"/>
        <end position="1229"/>
    </location>
</feature>
<comment type="function">
    <text evidence="16">G-protein coupled receptor for glutamate. Ligand binding causes a conformation change that triggers signaling via guanine nucleotide-binding proteins (G proteins) and modulates the activity of down-stream effectors. Signaling activates a phosphatidylinositol-calcium second messenger system and generates a calcium-activated chloride current. Plays an important role in the regulation of synaptic plasticity and the modulation of the neural network activity.</text>
</comment>
<dbReference type="PANTHER" id="PTHR24060">
    <property type="entry name" value="METABOTROPIC GLUTAMATE RECEPTOR"/>
    <property type="match status" value="1"/>
</dbReference>
<dbReference type="InterPro" id="IPR011500">
    <property type="entry name" value="GPCR_3_9-Cys_dom"/>
</dbReference>
<feature type="transmembrane region" description="Helical" evidence="19">
    <location>
        <begin position="688"/>
        <end position="711"/>
    </location>
</feature>
<dbReference type="GO" id="GO:0030425">
    <property type="term" value="C:dendrite"/>
    <property type="evidence" value="ECO:0007669"/>
    <property type="project" value="UniProtKB-ARBA"/>
</dbReference>
<dbReference type="Pfam" id="PF00003">
    <property type="entry name" value="7tm_3"/>
    <property type="match status" value="1"/>
</dbReference>
<keyword evidence="23" id="KW-1185">Reference proteome</keyword>
<keyword evidence="11 19" id="KW-0472">Membrane</keyword>
<keyword evidence="7" id="KW-0732">Signal</keyword>
<proteinExistence type="inferred from homology"/>
<evidence type="ECO:0000256" key="3">
    <source>
        <dbReference type="ARBA" id="ARBA00022475"/>
    </source>
</evidence>
<dbReference type="PROSITE" id="PS00979">
    <property type="entry name" value="G_PROTEIN_RECEP_F3_1"/>
    <property type="match status" value="1"/>
</dbReference>
<dbReference type="SUPFAM" id="SSF56672">
    <property type="entry name" value="DNA/RNA polymerases"/>
    <property type="match status" value="1"/>
</dbReference>
<dbReference type="SMART" id="SM00175">
    <property type="entry name" value="RAB"/>
    <property type="match status" value="1"/>
</dbReference>
<dbReference type="InterPro" id="IPR001806">
    <property type="entry name" value="Small_GTPase"/>
</dbReference>
<keyword evidence="4" id="KW-0488">Methylation</keyword>
<keyword evidence="15" id="KW-0807">Transducer</keyword>
<dbReference type="GO" id="GO:0003924">
    <property type="term" value="F:GTPase activity"/>
    <property type="evidence" value="ECO:0007669"/>
    <property type="project" value="InterPro"/>
</dbReference>
<keyword evidence="14" id="KW-0325">Glycoprotein</keyword>
<dbReference type="Gene3D" id="3.40.50.300">
    <property type="entry name" value="P-loop containing nucleotide triphosphate hydrolases"/>
    <property type="match status" value="2"/>
</dbReference>
<dbReference type="GO" id="GO:0005525">
    <property type="term" value="F:GTP binding"/>
    <property type="evidence" value="ECO:0007669"/>
    <property type="project" value="InterPro"/>
</dbReference>
<evidence type="ECO:0000259" key="21">
    <source>
        <dbReference type="PROSITE" id="PS50878"/>
    </source>
</evidence>
<dbReference type="InterPro" id="IPR000477">
    <property type="entry name" value="RT_dom"/>
</dbReference>
<name>A0AAE0UI73_9TELE</name>
<dbReference type="SUPFAM" id="SSF53822">
    <property type="entry name" value="Periplasmic binding protein-like I"/>
    <property type="match status" value="1"/>
</dbReference>
<dbReference type="InterPro" id="IPR028082">
    <property type="entry name" value="Peripla_BP_I"/>
</dbReference>
<evidence type="ECO:0000256" key="15">
    <source>
        <dbReference type="ARBA" id="ARBA00023224"/>
    </source>
</evidence>
<evidence type="ECO:0000256" key="12">
    <source>
        <dbReference type="ARBA" id="ARBA00023157"/>
    </source>
</evidence>
<dbReference type="Pfam" id="PF01094">
    <property type="entry name" value="ANF_receptor"/>
    <property type="match status" value="1"/>
</dbReference>
<feature type="domain" description="G-protein coupled receptors family 3 profile" evidence="20">
    <location>
        <begin position="686"/>
        <end position="948"/>
    </location>
</feature>
<dbReference type="SMART" id="SM01229">
    <property type="entry name" value="GluR_Homer-bdg"/>
    <property type="match status" value="1"/>
</dbReference>
<evidence type="ECO:0000256" key="1">
    <source>
        <dbReference type="ARBA" id="ARBA00004651"/>
    </source>
</evidence>
<dbReference type="PROSITE" id="PS00981">
    <property type="entry name" value="G_PROTEIN_RECEP_F3_3"/>
    <property type="match status" value="1"/>
</dbReference>
<feature type="region of interest" description="Disordered" evidence="18">
    <location>
        <begin position="1168"/>
        <end position="1187"/>
    </location>
</feature>
<feature type="transmembrane region" description="Helical" evidence="19">
    <location>
        <begin position="798"/>
        <end position="821"/>
    </location>
</feature>
<dbReference type="PRINTS" id="PR00248">
    <property type="entry name" value="GPCRMGR"/>
</dbReference>
<comment type="subcellular location">
    <subcellularLocation>
        <location evidence="1">Cell membrane</location>
        <topology evidence="1">Multi-pass membrane protein</topology>
    </subcellularLocation>
</comment>
<evidence type="ECO:0000256" key="16">
    <source>
        <dbReference type="ARBA" id="ARBA00058291"/>
    </source>
</evidence>
<dbReference type="GO" id="GO:1902533">
    <property type="term" value="P:positive regulation of intracellular signal transduction"/>
    <property type="evidence" value="ECO:0007669"/>
    <property type="project" value="UniProtKB-ARBA"/>
</dbReference>
<feature type="non-terminal residue" evidence="22">
    <location>
        <position position="1995"/>
    </location>
</feature>
<dbReference type="Pfam" id="PF08477">
    <property type="entry name" value="Roc"/>
    <property type="match status" value="1"/>
</dbReference>
<evidence type="ECO:0000259" key="20">
    <source>
        <dbReference type="PROSITE" id="PS50259"/>
    </source>
</evidence>
<dbReference type="InterPro" id="IPR000162">
    <property type="entry name" value="GPCR_3_mtglu_rcpt"/>
</dbReference>
<dbReference type="Gene3D" id="2.10.50.30">
    <property type="entry name" value="GPCR, family 3, nine cysteines domain"/>
    <property type="match status" value="1"/>
</dbReference>
<feature type="transmembrane region" description="Helical" evidence="19">
    <location>
        <begin position="847"/>
        <end position="866"/>
    </location>
</feature>
<dbReference type="InterPro" id="IPR001828">
    <property type="entry name" value="ANF_lig-bd_rcpt"/>
</dbReference>
<gene>
    <name evidence="22" type="ORF">QTP70_033149</name>
</gene>
<dbReference type="EMBL" id="JAUCMX010000030">
    <property type="protein sequence ID" value="KAK3506955.1"/>
    <property type="molecule type" value="Genomic_DNA"/>
</dbReference>
<keyword evidence="13" id="KW-0675">Receptor</keyword>
<keyword evidence="9 19" id="KW-1133">Transmembrane helix</keyword>
<comment type="similarity">
    <text evidence="2">Belongs to the G-protein coupled receptor 3 family.</text>
</comment>
<dbReference type="SUPFAM" id="SSF52540">
    <property type="entry name" value="P-loop containing nucleoside triphosphate hydrolases"/>
    <property type="match status" value="2"/>
</dbReference>
<feature type="region of interest" description="Disordered" evidence="18">
    <location>
        <begin position="976"/>
        <end position="1005"/>
    </location>
</feature>
<evidence type="ECO:0000256" key="8">
    <source>
        <dbReference type="ARBA" id="ARBA00022741"/>
    </source>
</evidence>
<keyword evidence="10" id="KW-0297">G-protein coupled receptor</keyword>
<dbReference type="InterPro" id="IPR027417">
    <property type="entry name" value="P-loop_NTPase"/>
</dbReference>
<organism evidence="22 23">
    <name type="scientific">Hemibagrus guttatus</name>
    <dbReference type="NCBI Taxonomy" id="175788"/>
    <lineage>
        <taxon>Eukaryota</taxon>
        <taxon>Metazoa</taxon>
        <taxon>Chordata</taxon>
        <taxon>Craniata</taxon>
        <taxon>Vertebrata</taxon>
        <taxon>Euteleostomi</taxon>
        <taxon>Actinopterygii</taxon>
        <taxon>Neopterygii</taxon>
        <taxon>Teleostei</taxon>
        <taxon>Ostariophysi</taxon>
        <taxon>Siluriformes</taxon>
        <taxon>Bagridae</taxon>
        <taxon>Hemibagrus</taxon>
    </lineage>
</organism>
<evidence type="ECO:0000313" key="23">
    <source>
        <dbReference type="Proteomes" id="UP001274896"/>
    </source>
</evidence>
<keyword evidence="5" id="KW-0597">Phosphoprotein</keyword>
<dbReference type="GO" id="GO:0030296">
    <property type="term" value="F:protein tyrosine kinase activator activity"/>
    <property type="evidence" value="ECO:0007669"/>
    <property type="project" value="UniProtKB-ARBA"/>
</dbReference>
<dbReference type="GO" id="GO:0004930">
    <property type="term" value="F:G protein-coupled receptor activity"/>
    <property type="evidence" value="ECO:0007669"/>
    <property type="project" value="UniProtKB-KW"/>
</dbReference>
<dbReference type="Pfam" id="PF07562">
    <property type="entry name" value="NCD3G"/>
    <property type="match status" value="1"/>
</dbReference>
<dbReference type="Pfam" id="PF00071">
    <property type="entry name" value="Ras"/>
    <property type="match status" value="1"/>
</dbReference>
<evidence type="ECO:0000256" key="10">
    <source>
        <dbReference type="ARBA" id="ARBA00023040"/>
    </source>
</evidence>
<comment type="caution">
    <text evidence="22">The sequence shown here is derived from an EMBL/GenBank/DDBJ whole genome shotgun (WGS) entry which is preliminary data.</text>
</comment>
<dbReference type="FunFam" id="3.40.50.2300:FF:000219">
    <property type="entry name" value="Glutamate metabotropic receptor 5"/>
    <property type="match status" value="1"/>
</dbReference>
<protein>
    <recommendedName>
        <fullName evidence="17">Metabotropic glutamate receptor 5</fullName>
    </recommendedName>
</protein>
<feature type="compositionally biased region" description="Acidic residues" evidence="18">
    <location>
        <begin position="1168"/>
        <end position="1184"/>
    </location>
</feature>
<evidence type="ECO:0000256" key="11">
    <source>
        <dbReference type="ARBA" id="ARBA00023136"/>
    </source>
</evidence>
<dbReference type="Proteomes" id="UP001274896">
    <property type="component" value="Unassembled WGS sequence"/>
</dbReference>
<feature type="compositionally biased region" description="Low complexity" evidence="18">
    <location>
        <begin position="978"/>
        <end position="987"/>
    </location>
</feature>
<evidence type="ECO:0000313" key="22">
    <source>
        <dbReference type="EMBL" id="KAK3506955.1"/>
    </source>
</evidence>
<evidence type="ECO:0000256" key="17">
    <source>
        <dbReference type="ARBA" id="ARBA00070127"/>
    </source>
</evidence>
<dbReference type="Pfam" id="PF10606">
    <property type="entry name" value="GluR_Homer-bdg"/>
    <property type="match status" value="1"/>
</dbReference>
<dbReference type="CDD" id="cd15449">
    <property type="entry name" value="7tmC_mGluR1"/>
    <property type="match status" value="1"/>
</dbReference>
<dbReference type="Gene3D" id="3.40.50.2300">
    <property type="match status" value="4"/>
</dbReference>
<evidence type="ECO:0000256" key="7">
    <source>
        <dbReference type="ARBA" id="ARBA00022729"/>
    </source>
</evidence>
<dbReference type="InterPro" id="IPR043502">
    <property type="entry name" value="DNA/RNA_pol_sf"/>
</dbReference>
<dbReference type="CDD" id="cd01650">
    <property type="entry name" value="RT_nLTR_like"/>
    <property type="match status" value="1"/>
</dbReference>
<feature type="domain" description="Reverse transcriptase" evidence="21">
    <location>
        <begin position="1631"/>
        <end position="1878"/>
    </location>
</feature>
<feature type="transmembrane region" description="Helical" evidence="19">
    <location>
        <begin position="723"/>
        <end position="744"/>
    </location>
</feature>
<dbReference type="PROSITE" id="PS51419">
    <property type="entry name" value="RAB"/>
    <property type="match status" value="2"/>
</dbReference>
<reference evidence="22" key="1">
    <citation type="submission" date="2023-06" db="EMBL/GenBank/DDBJ databases">
        <title>Male Hemibagrus guttatus genome.</title>
        <authorList>
            <person name="Bian C."/>
        </authorList>
    </citation>
    <scope>NUCLEOTIDE SEQUENCE</scope>
    <source>
        <strain evidence="22">Male_cb2023</strain>
        <tissue evidence="22">Muscle</tissue>
    </source>
</reference>
<dbReference type="SMART" id="SM00173">
    <property type="entry name" value="RAS"/>
    <property type="match status" value="1"/>
</dbReference>
<dbReference type="GO" id="GO:0007206">
    <property type="term" value="P:phospholipase C-activating G protein-coupled glutamate receptor signaling pathway"/>
    <property type="evidence" value="ECO:0007669"/>
    <property type="project" value="UniProtKB-ARBA"/>
</dbReference>
<dbReference type="PROSITE" id="PS00980">
    <property type="entry name" value="G_PROTEIN_RECEP_F3_2"/>
    <property type="match status" value="1"/>
</dbReference>
<dbReference type="GO" id="GO:0008066">
    <property type="term" value="F:glutamate receptor activity"/>
    <property type="evidence" value="ECO:0007669"/>
    <property type="project" value="UniProtKB-ARBA"/>
</dbReference>
<evidence type="ECO:0000256" key="13">
    <source>
        <dbReference type="ARBA" id="ARBA00023170"/>
    </source>
</evidence>
<feature type="transmembrane region" description="Helical" evidence="19">
    <location>
        <begin position="906"/>
        <end position="925"/>
    </location>
</feature>
<dbReference type="PROSITE" id="PS50878">
    <property type="entry name" value="RT_POL"/>
    <property type="match status" value="1"/>
</dbReference>
<keyword evidence="12" id="KW-1015">Disulfide bond</keyword>
<keyword evidence="3" id="KW-1003">Cell membrane</keyword>
<dbReference type="InterPro" id="IPR038550">
    <property type="entry name" value="GPCR_3_9-Cys_sf"/>
</dbReference>
<evidence type="ECO:0000256" key="2">
    <source>
        <dbReference type="ARBA" id="ARBA00007242"/>
    </source>
</evidence>
<evidence type="ECO:0000256" key="18">
    <source>
        <dbReference type="SAM" id="MobiDB-lite"/>
    </source>
</evidence>
<dbReference type="InterPro" id="IPR017979">
    <property type="entry name" value="GPCR_3_CS"/>
</dbReference>
<dbReference type="PRINTS" id="PR00593">
    <property type="entry name" value="MTABOTROPICR"/>
</dbReference>
<dbReference type="InterPro" id="IPR017978">
    <property type="entry name" value="GPCR_3_C"/>
</dbReference>
<evidence type="ECO:0000256" key="14">
    <source>
        <dbReference type="ARBA" id="ARBA00023180"/>
    </source>
</evidence>
<accession>A0AAE0UI73</accession>
<dbReference type="PROSITE" id="PS50259">
    <property type="entry name" value="G_PROTEIN_RECEP_F3_4"/>
    <property type="match status" value="1"/>
</dbReference>
<evidence type="ECO:0000256" key="9">
    <source>
        <dbReference type="ARBA" id="ARBA00022989"/>
    </source>
</evidence>
<dbReference type="GO" id="GO:0005886">
    <property type="term" value="C:plasma membrane"/>
    <property type="evidence" value="ECO:0007669"/>
    <property type="project" value="UniProtKB-SubCell"/>
</dbReference>
<evidence type="ECO:0000256" key="6">
    <source>
        <dbReference type="ARBA" id="ARBA00022692"/>
    </source>
</evidence>